<sequence>MFIIPWSEGAAANGASRLHIRTATERDVDGLAEHFSRLSCPSRYNRFMGAVSNFSRIAFDCLVQNRRADRFTLIAEVQHEAREAVIGEASYAVESRTGLGEFAISVCDRWQHRGLGSALLSALQWRAISLGYFGLYGETLKTNDQMKALARKAGFVAARSDDWRAVRFHKQLLDRPRDVTGARRTAPSLWWPRELTNTE</sequence>
<dbReference type="AlphaFoldDB" id="A0A1M5UZV3"/>
<dbReference type="PROSITE" id="PS51186">
    <property type="entry name" value="GNAT"/>
    <property type="match status" value="1"/>
</dbReference>
<dbReference type="InterPro" id="IPR016181">
    <property type="entry name" value="Acyl_CoA_acyltransferase"/>
</dbReference>
<reference evidence="2 3" key="1">
    <citation type="submission" date="2016-11" db="EMBL/GenBank/DDBJ databases">
        <authorList>
            <person name="Jaros S."/>
            <person name="Januszkiewicz K."/>
            <person name="Wedrychowicz H."/>
        </authorList>
    </citation>
    <scope>NUCLEOTIDE SEQUENCE [LARGE SCALE GENOMIC DNA]</scope>
    <source>
        <strain evidence="2 3">GAS242</strain>
    </source>
</reference>
<keyword evidence="2" id="KW-0808">Transferase</keyword>
<keyword evidence="2" id="KW-0012">Acyltransferase</keyword>
<name>A0A1M5UZV3_9BRAD</name>
<dbReference type="InterPro" id="IPR000182">
    <property type="entry name" value="GNAT_dom"/>
</dbReference>
<dbReference type="GO" id="GO:0016747">
    <property type="term" value="F:acyltransferase activity, transferring groups other than amino-acyl groups"/>
    <property type="evidence" value="ECO:0007669"/>
    <property type="project" value="InterPro"/>
</dbReference>
<protein>
    <submittedName>
        <fullName evidence="2">L-amino acid N-acyltransferase YncA</fullName>
    </submittedName>
</protein>
<evidence type="ECO:0000313" key="3">
    <source>
        <dbReference type="Proteomes" id="UP000190675"/>
    </source>
</evidence>
<dbReference type="EMBL" id="LT670818">
    <property type="protein sequence ID" value="SHH68456.1"/>
    <property type="molecule type" value="Genomic_DNA"/>
</dbReference>
<proteinExistence type="predicted"/>
<dbReference type="RefSeq" id="WP_154073753.1">
    <property type="nucleotide sequence ID" value="NZ_LT670818.1"/>
</dbReference>
<evidence type="ECO:0000313" key="2">
    <source>
        <dbReference type="EMBL" id="SHH68456.1"/>
    </source>
</evidence>
<dbReference type="SUPFAM" id="SSF55729">
    <property type="entry name" value="Acyl-CoA N-acyltransferases (Nat)"/>
    <property type="match status" value="1"/>
</dbReference>
<dbReference type="OrthoDB" id="8250904at2"/>
<feature type="domain" description="N-acetyltransferase" evidence="1">
    <location>
        <begin position="18"/>
        <end position="173"/>
    </location>
</feature>
<dbReference type="Proteomes" id="UP000190675">
    <property type="component" value="Chromosome I"/>
</dbReference>
<organism evidence="2 3">
    <name type="scientific">Bradyrhizobium erythrophlei</name>
    <dbReference type="NCBI Taxonomy" id="1437360"/>
    <lineage>
        <taxon>Bacteria</taxon>
        <taxon>Pseudomonadati</taxon>
        <taxon>Pseudomonadota</taxon>
        <taxon>Alphaproteobacteria</taxon>
        <taxon>Hyphomicrobiales</taxon>
        <taxon>Nitrobacteraceae</taxon>
        <taxon>Bradyrhizobium</taxon>
    </lineage>
</organism>
<dbReference type="Pfam" id="PF13302">
    <property type="entry name" value="Acetyltransf_3"/>
    <property type="match status" value="1"/>
</dbReference>
<evidence type="ECO:0000259" key="1">
    <source>
        <dbReference type="PROSITE" id="PS51186"/>
    </source>
</evidence>
<gene>
    <name evidence="2" type="ORF">SAMN05444169_8781</name>
</gene>
<dbReference type="Gene3D" id="3.40.630.30">
    <property type="match status" value="1"/>
</dbReference>
<accession>A0A1M5UZV3</accession>